<dbReference type="EMBL" id="LCSD01000025">
    <property type="protein sequence ID" value="KKW46814.1"/>
    <property type="molecule type" value="Genomic_DNA"/>
</dbReference>
<gene>
    <name evidence="1" type="ORF">UY98_C0025G0001</name>
</gene>
<accession>A0A0G2BLR3</accession>
<comment type="caution">
    <text evidence="1">The sequence shown here is derived from an EMBL/GenBank/DDBJ whole genome shotgun (WGS) entry which is preliminary data.</text>
</comment>
<protein>
    <submittedName>
        <fullName evidence="1">Uncharacterized protein</fullName>
    </submittedName>
</protein>
<evidence type="ECO:0000313" key="2">
    <source>
        <dbReference type="Proteomes" id="UP000034789"/>
    </source>
</evidence>
<feature type="non-terminal residue" evidence="1">
    <location>
        <position position="1"/>
    </location>
</feature>
<proteinExistence type="predicted"/>
<dbReference type="Proteomes" id="UP000034789">
    <property type="component" value="Unassembled WGS sequence"/>
</dbReference>
<evidence type="ECO:0000313" key="1">
    <source>
        <dbReference type="EMBL" id="KKW46814.1"/>
    </source>
</evidence>
<organism evidence="1 2">
    <name type="scientific">Candidatus Kaiserbacteria bacterium GW2011_GWA2_58_9</name>
    <dbReference type="NCBI Taxonomy" id="1618672"/>
    <lineage>
        <taxon>Bacteria</taxon>
        <taxon>Candidatus Kaiseribacteriota</taxon>
    </lineage>
</organism>
<reference evidence="1 2" key="1">
    <citation type="journal article" date="2015" name="Nature">
        <title>rRNA introns, odd ribosomes, and small enigmatic genomes across a large radiation of phyla.</title>
        <authorList>
            <person name="Brown C.T."/>
            <person name="Hug L.A."/>
            <person name="Thomas B.C."/>
            <person name="Sharon I."/>
            <person name="Castelle C.J."/>
            <person name="Singh A."/>
            <person name="Wilkins M.J."/>
            <person name="Williams K.H."/>
            <person name="Banfield J.F."/>
        </authorList>
    </citation>
    <scope>NUCLEOTIDE SEQUENCE [LARGE SCALE GENOMIC DNA]</scope>
</reference>
<sequence>LKQINPDILNLDAARVIKDNPASGQTTGSQQGQ</sequence>
<dbReference type="AlphaFoldDB" id="A0A0G2BLR3"/>
<name>A0A0G2BLR3_9BACT</name>